<keyword evidence="3" id="KW-1185">Reference proteome</keyword>
<evidence type="ECO:0000313" key="3">
    <source>
        <dbReference type="Proteomes" id="UP000717328"/>
    </source>
</evidence>
<feature type="compositionally biased region" description="Basic residues" evidence="1">
    <location>
        <begin position="25"/>
        <end position="34"/>
    </location>
</feature>
<dbReference type="OrthoDB" id="6512771at2759"/>
<feature type="compositionally biased region" description="Polar residues" evidence="1">
    <location>
        <begin position="136"/>
        <end position="147"/>
    </location>
</feature>
<accession>A0A9P7FY71</accession>
<feature type="compositionally biased region" description="Basic residues" evidence="1">
    <location>
        <begin position="91"/>
        <end position="100"/>
    </location>
</feature>
<gene>
    <name evidence="2" type="ORF">H0H81_006146</name>
</gene>
<evidence type="ECO:0000256" key="1">
    <source>
        <dbReference type="SAM" id="MobiDB-lite"/>
    </source>
</evidence>
<protein>
    <submittedName>
        <fullName evidence="2">Uncharacterized protein</fullName>
    </submittedName>
</protein>
<name>A0A9P7FY71_9AGAR</name>
<dbReference type="EMBL" id="JABCKI010005870">
    <property type="protein sequence ID" value="KAG5637002.1"/>
    <property type="molecule type" value="Genomic_DNA"/>
</dbReference>
<dbReference type="AlphaFoldDB" id="A0A9P7FY71"/>
<proteinExistence type="predicted"/>
<organism evidence="2 3">
    <name type="scientific">Sphagnurus paluster</name>
    <dbReference type="NCBI Taxonomy" id="117069"/>
    <lineage>
        <taxon>Eukaryota</taxon>
        <taxon>Fungi</taxon>
        <taxon>Dikarya</taxon>
        <taxon>Basidiomycota</taxon>
        <taxon>Agaricomycotina</taxon>
        <taxon>Agaricomycetes</taxon>
        <taxon>Agaricomycetidae</taxon>
        <taxon>Agaricales</taxon>
        <taxon>Tricholomatineae</taxon>
        <taxon>Lyophyllaceae</taxon>
        <taxon>Sphagnurus</taxon>
    </lineage>
</organism>
<dbReference type="Proteomes" id="UP000717328">
    <property type="component" value="Unassembled WGS sequence"/>
</dbReference>
<evidence type="ECO:0000313" key="2">
    <source>
        <dbReference type="EMBL" id="KAG5637002.1"/>
    </source>
</evidence>
<comment type="caution">
    <text evidence="2">The sequence shown here is derived from an EMBL/GenBank/DDBJ whole genome shotgun (WGS) entry which is preliminary data.</text>
</comment>
<sequence length="290" mass="32113">MEIPLDTTRSADNPNPTPPGEQSRRTRNRQRNAHRNADPPTGPREDEHKVRQQRHTKPPRGNPNTQARSSPSSSQPALPDPPVVDDGSGTQKKRPPRRRNLPKEANATPGSSTQDVKARPDIPTRRGAKFNAGLTDPNTDPSSTKPSNRYRNKRAAAMEPEADDLTSRLIQALRTHPYPDCPICFSSIHPAQRVWSCSPSIPVIRPPDAESDEQQYCWTTFHLHGTPEARIDKEIGVAQGVRRREKLYPPDIGAFATPPRNQNLPVLPPHIPVATLALVCARRDAGTHVP</sequence>
<reference evidence="2" key="1">
    <citation type="submission" date="2021-02" db="EMBL/GenBank/DDBJ databases">
        <authorList>
            <person name="Nieuwenhuis M."/>
            <person name="Van De Peppel L.J.J."/>
        </authorList>
    </citation>
    <scope>NUCLEOTIDE SEQUENCE</scope>
    <source>
        <strain evidence="2">D49</strain>
    </source>
</reference>
<reference evidence="2" key="2">
    <citation type="submission" date="2021-10" db="EMBL/GenBank/DDBJ databases">
        <title>Phylogenomics reveals ancestral predisposition of the termite-cultivated fungus Termitomyces towards a domesticated lifestyle.</title>
        <authorList>
            <person name="Auxier B."/>
            <person name="Grum-Grzhimaylo A."/>
            <person name="Cardenas M.E."/>
            <person name="Lodge J.D."/>
            <person name="Laessoe T."/>
            <person name="Pedersen O."/>
            <person name="Smith M.E."/>
            <person name="Kuyper T.W."/>
            <person name="Franco-Molano E.A."/>
            <person name="Baroni T.J."/>
            <person name="Aanen D.K."/>
        </authorList>
    </citation>
    <scope>NUCLEOTIDE SEQUENCE</scope>
    <source>
        <strain evidence="2">D49</strain>
    </source>
</reference>
<feature type="region of interest" description="Disordered" evidence="1">
    <location>
        <begin position="1"/>
        <end position="163"/>
    </location>
</feature>